<dbReference type="SMART" id="SM00283">
    <property type="entry name" value="MA"/>
    <property type="match status" value="1"/>
</dbReference>
<sequence length="332" mass="37130">MVSVRVINVINLSSETWRELIDYYGLNDYDLKTLYDNMDFFEKYADEIVHEFYDEVMKRGHLKGIINENSTVERLKKTQVWYLKTLATDVIDDDYIAGREKVGAVHAKIGLSATWYIGGYSIYLRCIRKRLSHSDPHVSFSIYEAVTKRILFDSAIILEQYIGDVMSKNEAYIKHMTNASNELIQSVDQVTAIASDFANSATVLAEAQGAVVESASTLYDKSTAIDAMSKLVIEIAAQTHMLGLNASIEATRAGDRGQGFTVIANEIRKLAERTKKSSEEINTSVSELVKYINSINQQAEQTMATSEQQAASAQELSALIHGIEDIATRLKQ</sequence>
<dbReference type="EMBL" id="CP104066">
    <property type="protein sequence ID" value="WAH39544.1"/>
    <property type="molecule type" value="Genomic_DNA"/>
</dbReference>
<comment type="similarity">
    <text evidence="2">Belongs to the methyl-accepting chemotaxis (MCP) protein family.</text>
</comment>
<evidence type="ECO:0000256" key="1">
    <source>
        <dbReference type="ARBA" id="ARBA00023224"/>
    </source>
</evidence>
<evidence type="ECO:0000313" key="7">
    <source>
        <dbReference type="Proteomes" id="UP001164803"/>
    </source>
</evidence>
<dbReference type="Pfam" id="PF00015">
    <property type="entry name" value="MCPsignal"/>
    <property type="match status" value="1"/>
</dbReference>
<protein>
    <submittedName>
        <fullName evidence="6">Globin-coupled sensor protein</fullName>
    </submittedName>
</protein>
<dbReference type="PANTHER" id="PTHR32089:SF112">
    <property type="entry name" value="LYSOZYME-LIKE PROTEIN-RELATED"/>
    <property type="match status" value="1"/>
</dbReference>
<dbReference type="InterPro" id="IPR004090">
    <property type="entry name" value="Chemotax_Me-accpt_rcpt"/>
</dbReference>
<dbReference type="InterPro" id="IPR004089">
    <property type="entry name" value="MCPsignal_dom"/>
</dbReference>
<feature type="domain" description="Methyl-accepting transducer" evidence="4">
    <location>
        <begin position="166"/>
        <end position="332"/>
    </location>
</feature>
<dbReference type="RefSeq" id="WP_268047128.1">
    <property type="nucleotide sequence ID" value="NZ_CP104066.1"/>
</dbReference>
<dbReference type="InterPro" id="IPR009050">
    <property type="entry name" value="Globin-like_sf"/>
</dbReference>
<name>A0ABY6Z9K7_9BACL</name>
<accession>A0ABY6Z9K7</accession>
<keyword evidence="1 3" id="KW-0807">Transducer</keyword>
<dbReference type="PRINTS" id="PR00260">
    <property type="entry name" value="CHEMTRNSDUCR"/>
</dbReference>
<evidence type="ECO:0000256" key="2">
    <source>
        <dbReference type="ARBA" id="ARBA00029447"/>
    </source>
</evidence>
<keyword evidence="7" id="KW-1185">Reference proteome</keyword>
<organism evidence="6 7">
    <name type="scientific">Alicyclobacillus dauci</name>
    <dbReference type="NCBI Taxonomy" id="1475485"/>
    <lineage>
        <taxon>Bacteria</taxon>
        <taxon>Bacillati</taxon>
        <taxon>Bacillota</taxon>
        <taxon>Bacilli</taxon>
        <taxon>Bacillales</taxon>
        <taxon>Alicyclobacillaceae</taxon>
        <taxon>Alicyclobacillus</taxon>
    </lineage>
</organism>
<dbReference type="Pfam" id="PF11563">
    <property type="entry name" value="Protoglobin"/>
    <property type="match status" value="1"/>
</dbReference>
<dbReference type="Proteomes" id="UP001164803">
    <property type="component" value="Plasmid unnamed2"/>
</dbReference>
<proteinExistence type="inferred from homology"/>
<dbReference type="Gene3D" id="1.10.287.950">
    <property type="entry name" value="Methyl-accepting chemotaxis protein"/>
    <property type="match status" value="1"/>
</dbReference>
<dbReference type="InterPro" id="IPR039379">
    <property type="entry name" value="Protoglobin_sensor_dom"/>
</dbReference>
<evidence type="ECO:0000313" key="5">
    <source>
        <dbReference type="EMBL" id="WAH39484.1"/>
    </source>
</evidence>
<evidence type="ECO:0000259" key="4">
    <source>
        <dbReference type="PROSITE" id="PS50111"/>
    </source>
</evidence>
<dbReference type="Gene3D" id="1.10.490.10">
    <property type="entry name" value="Globins"/>
    <property type="match status" value="1"/>
</dbReference>
<dbReference type="InterPro" id="IPR012292">
    <property type="entry name" value="Globin/Proto"/>
</dbReference>
<evidence type="ECO:0000313" key="6">
    <source>
        <dbReference type="EMBL" id="WAH39544.1"/>
    </source>
</evidence>
<dbReference type="SUPFAM" id="SSF46458">
    <property type="entry name" value="Globin-like"/>
    <property type="match status" value="1"/>
</dbReference>
<keyword evidence="6" id="KW-0614">Plasmid</keyword>
<dbReference type="PANTHER" id="PTHR32089">
    <property type="entry name" value="METHYL-ACCEPTING CHEMOTAXIS PROTEIN MCPB"/>
    <property type="match status" value="1"/>
</dbReference>
<gene>
    <name evidence="6" type="ORF">NZD86_23955</name>
    <name evidence="5" type="ORF">NZD86_24255</name>
</gene>
<dbReference type="SUPFAM" id="SSF58104">
    <property type="entry name" value="Methyl-accepting chemotaxis protein (MCP) signaling domain"/>
    <property type="match status" value="1"/>
</dbReference>
<dbReference type="PROSITE" id="PS50111">
    <property type="entry name" value="CHEMOTAXIS_TRANSDUC_2"/>
    <property type="match status" value="1"/>
</dbReference>
<reference evidence="6" key="1">
    <citation type="submission" date="2022-08" db="EMBL/GenBank/DDBJ databases">
        <title>Alicyclobacillus dauci DSM2870, complete genome.</title>
        <authorList>
            <person name="Wang Q."/>
            <person name="Cai R."/>
            <person name="Wang Z."/>
        </authorList>
    </citation>
    <scope>NUCLEOTIDE SEQUENCE</scope>
    <source>
        <strain evidence="6">DSM 28700</strain>
        <plasmid evidence="6">unnamed2</plasmid>
    </source>
</reference>
<dbReference type="CDD" id="cd01068">
    <property type="entry name" value="globin_sensor"/>
    <property type="match status" value="1"/>
</dbReference>
<dbReference type="EMBL" id="CP104066">
    <property type="protein sequence ID" value="WAH39484.1"/>
    <property type="molecule type" value="Genomic_DNA"/>
</dbReference>
<geneLocation type="plasmid" evidence="6 7">
    <name>unnamed2</name>
</geneLocation>
<evidence type="ECO:0000256" key="3">
    <source>
        <dbReference type="PROSITE-ProRule" id="PRU00284"/>
    </source>
</evidence>
<dbReference type="InterPro" id="IPR044398">
    <property type="entry name" value="Globin-sensor_dom"/>
</dbReference>